<evidence type="ECO:0008006" key="3">
    <source>
        <dbReference type="Google" id="ProtNLM"/>
    </source>
</evidence>
<proteinExistence type="predicted"/>
<gene>
    <name evidence="1" type="ORF">C8E97_4509</name>
</gene>
<sequence length="104" mass="10095">MGGYEVDLAGLRKAAAAAASAGEQAGRIGLGDAPRGVPGALPGSEAAATAPKLADAWDRRLAAWSAEVAAFAAGLSASADRYATDEAAAARDFSLLGGFFGGAG</sequence>
<name>A0A495W2F7_9PSEU</name>
<protein>
    <recommendedName>
        <fullName evidence="3">Excreted virulence factor EspC (Type VII ESX diderm)</fullName>
    </recommendedName>
</protein>
<evidence type="ECO:0000313" key="2">
    <source>
        <dbReference type="Proteomes" id="UP000282084"/>
    </source>
</evidence>
<comment type="caution">
    <text evidence="1">The sequence shown here is derived from an EMBL/GenBank/DDBJ whole genome shotgun (WGS) entry which is preliminary data.</text>
</comment>
<dbReference type="AlphaFoldDB" id="A0A495W2F7"/>
<keyword evidence="2" id="KW-1185">Reference proteome</keyword>
<organism evidence="1 2">
    <name type="scientific">Saccharothrix australiensis</name>
    <dbReference type="NCBI Taxonomy" id="2072"/>
    <lineage>
        <taxon>Bacteria</taxon>
        <taxon>Bacillati</taxon>
        <taxon>Actinomycetota</taxon>
        <taxon>Actinomycetes</taxon>
        <taxon>Pseudonocardiales</taxon>
        <taxon>Pseudonocardiaceae</taxon>
        <taxon>Saccharothrix</taxon>
    </lineage>
</organism>
<reference evidence="1 2" key="1">
    <citation type="submission" date="2018-10" db="EMBL/GenBank/DDBJ databases">
        <title>Sequencing the genomes of 1000 actinobacteria strains.</title>
        <authorList>
            <person name="Klenk H.-P."/>
        </authorList>
    </citation>
    <scope>NUCLEOTIDE SEQUENCE [LARGE SCALE GENOMIC DNA]</scope>
    <source>
        <strain evidence="1 2">DSM 43800</strain>
    </source>
</reference>
<dbReference type="Proteomes" id="UP000282084">
    <property type="component" value="Unassembled WGS sequence"/>
</dbReference>
<accession>A0A495W2F7</accession>
<dbReference type="RefSeq" id="WP_121007475.1">
    <property type="nucleotide sequence ID" value="NZ_RBXO01000001.1"/>
</dbReference>
<evidence type="ECO:0000313" key="1">
    <source>
        <dbReference type="EMBL" id="RKT55822.1"/>
    </source>
</evidence>
<dbReference type="EMBL" id="RBXO01000001">
    <property type="protein sequence ID" value="RKT55822.1"/>
    <property type="molecule type" value="Genomic_DNA"/>
</dbReference>